<comment type="caution">
    <text evidence="2">The sequence shown here is derived from an EMBL/GenBank/DDBJ whole genome shotgun (WGS) entry which is preliminary data.</text>
</comment>
<dbReference type="Proteomes" id="UP000185628">
    <property type="component" value="Unassembled WGS sequence"/>
</dbReference>
<sequence length="413" mass="44732">MAAPTAPVTLAELTAARELLARAASAGIDTPTAADELAAVRDLHALHRLADALYTRQVATADASRAARSEGHDMSDVIAELETDSARECQVAVMRARGIAAVPKLLRAYAAGEINRTNLDQAEYTLSYLRSRLSAPAFASATTEVIDEARRLTPAFFKRRARQIRLRHDEEAARKHRANAAAAAQQAHEQRRLKVTTAGPALSISGQGSAQAAEAILAALNRRARIIRAKQINAGQQVTPLCARLFDALLALCTEDNAHYPTAASLLGAKVAPDARPDEMRELVLCADTTPFDLGRSARLADIRLRTLVLARDGGCLYPGCTEHRELCEIAHLVSWARGGETNLSNLAALCPHHHWVTEHEAYDPFHYSAIALPGGIPAIIPPLRIDPTQTPLIHERFDKHRRSLPPPLKDAG</sequence>
<dbReference type="SMART" id="SM00507">
    <property type="entry name" value="HNHc"/>
    <property type="match status" value="1"/>
</dbReference>
<dbReference type="AlphaFoldDB" id="A0A1Q5Q209"/>
<dbReference type="InterPro" id="IPR002711">
    <property type="entry name" value="HNH"/>
</dbReference>
<gene>
    <name evidence="2" type="ORF">BSZ39_08040</name>
</gene>
<evidence type="ECO:0000313" key="3">
    <source>
        <dbReference type="Proteomes" id="UP000185628"/>
    </source>
</evidence>
<dbReference type="GO" id="GO:0003676">
    <property type="term" value="F:nucleic acid binding"/>
    <property type="evidence" value="ECO:0007669"/>
    <property type="project" value="InterPro"/>
</dbReference>
<dbReference type="GO" id="GO:0008270">
    <property type="term" value="F:zinc ion binding"/>
    <property type="evidence" value="ECO:0007669"/>
    <property type="project" value="InterPro"/>
</dbReference>
<dbReference type="CDD" id="cd00085">
    <property type="entry name" value="HNHc"/>
    <property type="match status" value="1"/>
</dbReference>
<feature type="domain" description="HNH nuclease" evidence="1">
    <location>
        <begin position="304"/>
        <end position="356"/>
    </location>
</feature>
<evidence type="ECO:0000259" key="1">
    <source>
        <dbReference type="SMART" id="SM00507"/>
    </source>
</evidence>
<dbReference type="Pfam" id="PF01844">
    <property type="entry name" value="HNH"/>
    <property type="match status" value="1"/>
</dbReference>
<name>A0A1Q5Q209_9ACTO</name>
<dbReference type="GO" id="GO:0004519">
    <property type="term" value="F:endonuclease activity"/>
    <property type="evidence" value="ECO:0007669"/>
    <property type="project" value="InterPro"/>
</dbReference>
<dbReference type="OrthoDB" id="3634417at2"/>
<dbReference type="EMBL" id="MQVR01000044">
    <property type="protein sequence ID" value="OKL53712.1"/>
    <property type="molecule type" value="Genomic_DNA"/>
</dbReference>
<keyword evidence="3" id="KW-1185">Reference proteome</keyword>
<reference evidence="3" key="1">
    <citation type="submission" date="2016-12" db="EMBL/GenBank/DDBJ databases">
        <authorList>
            <person name="Meng X."/>
        </authorList>
    </citation>
    <scope>NUCLEOTIDE SEQUENCE [LARGE SCALE GENOMIC DNA]</scope>
    <source>
        <strain evidence="3">DSM 19116</strain>
    </source>
</reference>
<dbReference type="RefSeq" id="WP_073716838.1">
    <property type="nucleotide sequence ID" value="NZ_MQVR01000044.1"/>
</dbReference>
<dbReference type="InterPro" id="IPR003615">
    <property type="entry name" value="HNH_nuc"/>
</dbReference>
<evidence type="ECO:0000313" key="2">
    <source>
        <dbReference type="EMBL" id="OKL53712.1"/>
    </source>
</evidence>
<dbReference type="Gene3D" id="1.10.30.50">
    <property type="match status" value="1"/>
</dbReference>
<organism evidence="2 3">
    <name type="scientific">Bowdeniella nasicola</name>
    <dbReference type="NCBI Taxonomy" id="208480"/>
    <lineage>
        <taxon>Bacteria</taxon>
        <taxon>Bacillati</taxon>
        <taxon>Actinomycetota</taxon>
        <taxon>Actinomycetes</taxon>
        <taxon>Actinomycetales</taxon>
        <taxon>Actinomycetaceae</taxon>
        <taxon>Bowdeniella</taxon>
    </lineage>
</organism>
<accession>A0A1Q5Q209</accession>
<protein>
    <recommendedName>
        <fullName evidence="1">HNH nuclease domain-containing protein</fullName>
    </recommendedName>
</protein>
<proteinExistence type="predicted"/>